<reference evidence="2 3" key="1">
    <citation type="submission" date="2018-08" db="EMBL/GenBank/DDBJ databases">
        <title>Actinomadura jelena sp. nov., a novel Actinomycete isolated from soil in Chad.</title>
        <authorList>
            <person name="Shi L."/>
        </authorList>
    </citation>
    <scope>NUCLEOTIDE SEQUENCE [LARGE SCALE GENOMIC DNA]</scope>
    <source>
        <strain evidence="2 3">NEAU-G17</strain>
    </source>
</reference>
<dbReference type="Pfam" id="PF10708">
    <property type="entry name" value="DUF2510"/>
    <property type="match status" value="1"/>
</dbReference>
<protein>
    <submittedName>
        <fullName evidence="2">DUF2510 domain-containing protein</fullName>
    </submittedName>
</protein>
<accession>A0A372JE57</accession>
<name>A0A372JE57_9ACTN</name>
<feature type="domain" description="DUF2510" evidence="1">
    <location>
        <begin position="4"/>
        <end position="35"/>
    </location>
</feature>
<comment type="caution">
    <text evidence="2">The sequence shown here is derived from an EMBL/GenBank/DDBJ whole genome shotgun (WGS) entry which is preliminary data.</text>
</comment>
<dbReference type="Proteomes" id="UP000261811">
    <property type="component" value="Unassembled WGS sequence"/>
</dbReference>
<keyword evidence="3" id="KW-1185">Reference proteome</keyword>
<gene>
    <name evidence="2" type="ORF">DZF91_28435</name>
</gene>
<dbReference type="InterPro" id="IPR018929">
    <property type="entry name" value="DUF2510"/>
</dbReference>
<dbReference type="EMBL" id="QURH01000834">
    <property type="protein sequence ID" value="RFU38295.1"/>
    <property type="molecule type" value="Genomic_DNA"/>
</dbReference>
<proteinExistence type="predicted"/>
<evidence type="ECO:0000313" key="2">
    <source>
        <dbReference type="EMBL" id="RFU38295.1"/>
    </source>
</evidence>
<organism evidence="2 3">
    <name type="scientific">Actinomadura logoneensis</name>
    <dbReference type="NCBI Taxonomy" id="2293572"/>
    <lineage>
        <taxon>Bacteria</taxon>
        <taxon>Bacillati</taxon>
        <taxon>Actinomycetota</taxon>
        <taxon>Actinomycetes</taxon>
        <taxon>Streptosporangiales</taxon>
        <taxon>Thermomonosporaceae</taxon>
        <taxon>Actinomadura</taxon>
    </lineage>
</organism>
<evidence type="ECO:0000313" key="3">
    <source>
        <dbReference type="Proteomes" id="UP000261811"/>
    </source>
</evidence>
<evidence type="ECO:0000259" key="1">
    <source>
        <dbReference type="Pfam" id="PF10708"/>
    </source>
</evidence>
<sequence length="221" mass="23716">MTRPGWYPDPLGESKLRWWDGEAWTEALNPQPARPSRVAAAQRPEGSALTAEVRGLRLYADDGGIAFGSSGLAWADVEWTAYWKTALPTQWIFRVGRRPFFAGPRVEIALDPSAHDDAQGLWTRLVEICRERAESRLVAAIAARVRAGGAVEVTQGLTVHPGGLHGGGASLSWPMVADAVVEKGRVWIRPAGGGPAVLYVPQQSPNAVIIPALVAALRNGT</sequence>
<dbReference type="AlphaFoldDB" id="A0A372JE57"/>
<dbReference type="RefSeq" id="WP_117360196.1">
    <property type="nucleotide sequence ID" value="NZ_QURH01000834.1"/>
</dbReference>